<gene>
    <name evidence="3" type="ORF">GR167_09165</name>
</gene>
<keyword evidence="1" id="KW-0328">Glycosyltransferase</keyword>
<evidence type="ECO:0000313" key="4">
    <source>
        <dbReference type="Proteomes" id="UP000479043"/>
    </source>
</evidence>
<reference evidence="3 4" key="1">
    <citation type="submission" date="2020-01" db="EMBL/GenBank/DDBJ databases">
        <authorList>
            <person name="Chen S."/>
        </authorList>
    </citation>
    <scope>NUCLEOTIDE SEQUENCE [LARGE SCALE GENOMIC DNA]</scope>
    <source>
        <strain evidence="3 4">GS-10</strain>
    </source>
</reference>
<accession>A0A6L8LI14</accession>
<dbReference type="PANTHER" id="PTHR34136">
    <property type="match status" value="1"/>
</dbReference>
<dbReference type="EMBL" id="WWEN01000003">
    <property type="protein sequence ID" value="MYM55475.1"/>
    <property type="molecule type" value="Genomic_DNA"/>
</dbReference>
<dbReference type="AlphaFoldDB" id="A0A6L8LI14"/>
<evidence type="ECO:0000256" key="1">
    <source>
        <dbReference type="ARBA" id="ARBA00022676"/>
    </source>
</evidence>
<dbReference type="InterPro" id="IPR004629">
    <property type="entry name" value="WecG_TagA_CpsF"/>
</dbReference>
<keyword evidence="4" id="KW-1185">Reference proteome</keyword>
<organism evidence="3 4">
    <name type="scientific">Thalassovita mangrovi</name>
    <dbReference type="NCBI Taxonomy" id="2692236"/>
    <lineage>
        <taxon>Bacteria</taxon>
        <taxon>Pseudomonadati</taxon>
        <taxon>Pseudomonadota</taxon>
        <taxon>Alphaproteobacteria</taxon>
        <taxon>Rhodobacterales</taxon>
        <taxon>Roseobacteraceae</taxon>
        <taxon>Thalassovita</taxon>
    </lineage>
</organism>
<keyword evidence="2 3" id="KW-0808">Transferase</keyword>
<dbReference type="CDD" id="cd06533">
    <property type="entry name" value="Glyco_transf_WecG_TagA"/>
    <property type="match status" value="1"/>
</dbReference>
<proteinExistence type="predicted"/>
<dbReference type="Pfam" id="PF03808">
    <property type="entry name" value="Glyco_tran_WecG"/>
    <property type="match status" value="1"/>
</dbReference>
<protein>
    <submittedName>
        <fullName evidence="3">WecB/TagA/CpsF family glycosyltransferase</fullName>
    </submittedName>
</protein>
<dbReference type="GO" id="GO:0016758">
    <property type="term" value="F:hexosyltransferase activity"/>
    <property type="evidence" value="ECO:0007669"/>
    <property type="project" value="TreeGrafter"/>
</dbReference>
<sequence>MKFWVGSYEIGINIADRARLERAVTDRFAARQGFALATLNMDHLDKLRRDSAFRAAYAAQDLVVADGNPIVWMSKLAGRPVDLMPGSDLVLPLARLCAEQGVPMALVGSTQDNLEKAAEVLRREAPGLEIPCCIAPPFGFDPAGEEARAILEQVAASGARFCFLALGAPKQEIFASLGREVAPGIGFASVGAGLDFLAGSQVRAPRWVRALALEWLWRLLSSPKRLAGRYARNFAILPGHVIRSLTRRQS</sequence>
<comment type="caution">
    <text evidence="3">The sequence shown here is derived from an EMBL/GenBank/DDBJ whole genome shotgun (WGS) entry which is preliminary data.</text>
</comment>
<dbReference type="RefSeq" id="WP_160973166.1">
    <property type="nucleotide sequence ID" value="NZ_WWEN01000003.1"/>
</dbReference>
<dbReference type="PANTHER" id="PTHR34136:SF1">
    <property type="entry name" value="UDP-N-ACETYL-D-MANNOSAMINURONIC ACID TRANSFERASE"/>
    <property type="match status" value="1"/>
</dbReference>
<dbReference type="NCBIfam" id="TIGR00696">
    <property type="entry name" value="wecG_tagA_cpsF"/>
    <property type="match status" value="1"/>
</dbReference>
<evidence type="ECO:0000256" key="2">
    <source>
        <dbReference type="ARBA" id="ARBA00022679"/>
    </source>
</evidence>
<name>A0A6L8LI14_9RHOB</name>
<dbReference type="Proteomes" id="UP000479043">
    <property type="component" value="Unassembled WGS sequence"/>
</dbReference>
<evidence type="ECO:0000313" key="3">
    <source>
        <dbReference type="EMBL" id="MYM55475.1"/>
    </source>
</evidence>